<dbReference type="InterPro" id="IPR036322">
    <property type="entry name" value="WD40_repeat_dom_sf"/>
</dbReference>
<dbReference type="SUPFAM" id="SSF50978">
    <property type="entry name" value="WD40 repeat-like"/>
    <property type="match status" value="1"/>
</dbReference>
<evidence type="ECO:0000256" key="4">
    <source>
        <dbReference type="SAM" id="MobiDB-lite"/>
    </source>
</evidence>
<dbReference type="Pfam" id="PF00400">
    <property type="entry name" value="WD40"/>
    <property type="match status" value="1"/>
</dbReference>
<evidence type="ECO:0000313" key="5">
    <source>
        <dbReference type="EMBL" id="CAG8628930.1"/>
    </source>
</evidence>
<proteinExistence type="predicted"/>
<evidence type="ECO:0000256" key="2">
    <source>
        <dbReference type="ARBA" id="ARBA00022737"/>
    </source>
</evidence>
<dbReference type="PROSITE" id="PS50082">
    <property type="entry name" value="WD_REPEATS_2"/>
    <property type="match status" value="1"/>
</dbReference>
<gene>
    <name evidence="5" type="ORF">DERYTH_LOCUS9043</name>
</gene>
<feature type="compositionally biased region" description="Basic and acidic residues" evidence="4">
    <location>
        <begin position="79"/>
        <end position="98"/>
    </location>
</feature>
<protein>
    <submittedName>
        <fullName evidence="5">14440_t:CDS:1</fullName>
    </submittedName>
</protein>
<dbReference type="InterPro" id="IPR015943">
    <property type="entry name" value="WD40/YVTN_repeat-like_dom_sf"/>
</dbReference>
<feature type="region of interest" description="Disordered" evidence="4">
    <location>
        <begin position="206"/>
        <end position="269"/>
    </location>
</feature>
<dbReference type="InterPro" id="IPR050459">
    <property type="entry name" value="WD_repeat_RBAP46/RBAP48/MSI1"/>
</dbReference>
<comment type="caution">
    <text evidence="5">The sequence shown here is derived from an EMBL/GenBank/DDBJ whole genome shotgun (WGS) entry which is preliminary data.</text>
</comment>
<dbReference type="EMBL" id="CAJVPY010004822">
    <property type="protein sequence ID" value="CAG8628930.1"/>
    <property type="molecule type" value="Genomic_DNA"/>
</dbReference>
<accession>A0A9N9DAV2</accession>
<dbReference type="OrthoDB" id="2380819at2759"/>
<keyword evidence="1 3" id="KW-0853">WD repeat</keyword>
<feature type="compositionally biased region" description="Basic and acidic residues" evidence="4">
    <location>
        <begin position="252"/>
        <end position="262"/>
    </location>
</feature>
<keyword evidence="2" id="KW-0677">Repeat</keyword>
<dbReference type="Proteomes" id="UP000789405">
    <property type="component" value="Unassembled WGS sequence"/>
</dbReference>
<dbReference type="AlphaFoldDB" id="A0A9N9DAV2"/>
<feature type="region of interest" description="Disordered" evidence="4">
    <location>
        <begin position="137"/>
        <end position="174"/>
    </location>
</feature>
<evidence type="ECO:0000313" key="6">
    <source>
        <dbReference type="Proteomes" id="UP000789405"/>
    </source>
</evidence>
<feature type="repeat" description="WD" evidence="3">
    <location>
        <begin position="537"/>
        <end position="579"/>
    </location>
</feature>
<organism evidence="5 6">
    <name type="scientific">Dentiscutata erythropus</name>
    <dbReference type="NCBI Taxonomy" id="1348616"/>
    <lineage>
        <taxon>Eukaryota</taxon>
        <taxon>Fungi</taxon>
        <taxon>Fungi incertae sedis</taxon>
        <taxon>Mucoromycota</taxon>
        <taxon>Glomeromycotina</taxon>
        <taxon>Glomeromycetes</taxon>
        <taxon>Diversisporales</taxon>
        <taxon>Gigasporaceae</taxon>
        <taxon>Dentiscutata</taxon>
    </lineage>
</organism>
<feature type="region of interest" description="Disordered" evidence="4">
    <location>
        <begin position="79"/>
        <end position="121"/>
    </location>
</feature>
<keyword evidence="6" id="KW-1185">Reference proteome</keyword>
<sequence>MSKSSVQDKRANQMSLSITTEELEPMLKVIDNNTKRISTSEISDFQPVLNDCMIVTRNIVTGLLSTDLQIMPFEVTHPVNDDESKKQQKGNMTKDDTQPSKTDTISKQVDHSQSTTASPIFIDLTASPPAASELISKTNQEDKNEPIQRQAYDIDSLSQNTSHKRKRGLNTGSRDIVSGMGTLIIDDKQKSSEYATKIIKEKKHFGNLEKNDENTSKSNQSDDNDEMSTDEFFIKSPKKKKDVKGKSVTSNEKSEGIEHNNKESSWNKQLNHPNFQDILTKYANNTRIFQTGEFEHTVTSMYDVVYSHYAEFNKKKVSLSTIEWGDVSLRVGASSDTSKKYMLYSAVELINKNPTCLGIMDCDLFSKDDEKIRNNNLQIMNKLKFTKRNKNRQCGNVHFIKCIPHHDHELIQQARCISFHVIVAHLICMLNRQIPSRKFVVDNSNNDNIGPSLSVDKNQRLIVNGALTGHLVVWDLYGFGSYHNSTVFYPQFTTKVIEDPATEKILAVDFNTITNEICCTTSGGDIKIWDYRNNNVQKAHNVAITSCHWNPHDKHYFLTADEDGNIKYWDSRSMRSLIGLLQAR</sequence>
<dbReference type="InterPro" id="IPR001680">
    <property type="entry name" value="WD40_rpt"/>
</dbReference>
<reference evidence="5" key="1">
    <citation type="submission" date="2021-06" db="EMBL/GenBank/DDBJ databases">
        <authorList>
            <person name="Kallberg Y."/>
            <person name="Tangrot J."/>
            <person name="Rosling A."/>
        </authorList>
    </citation>
    <scope>NUCLEOTIDE SEQUENCE</scope>
    <source>
        <strain evidence="5">MA453B</strain>
    </source>
</reference>
<feature type="compositionally biased region" description="Polar residues" evidence="4">
    <location>
        <begin position="99"/>
        <end position="118"/>
    </location>
</feature>
<dbReference type="PANTHER" id="PTHR22850">
    <property type="entry name" value="WD40 REPEAT FAMILY"/>
    <property type="match status" value="1"/>
</dbReference>
<name>A0A9N9DAV2_9GLOM</name>
<dbReference type="Gene3D" id="2.130.10.10">
    <property type="entry name" value="YVTN repeat-like/Quinoprotein amine dehydrogenase"/>
    <property type="match status" value="1"/>
</dbReference>
<dbReference type="PROSITE" id="PS50294">
    <property type="entry name" value="WD_REPEATS_REGION"/>
    <property type="match status" value="1"/>
</dbReference>
<feature type="compositionally biased region" description="Basic and acidic residues" evidence="4">
    <location>
        <begin position="206"/>
        <end position="215"/>
    </location>
</feature>
<dbReference type="SMART" id="SM00320">
    <property type="entry name" value="WD40"/>
    <property type="match status" value="2"/>
</dbReference>
<evidence type="ECO:0000256" key="3">
    <source>
        <dbReference type="PROSITE-ProRule" id="PRU00221"/>
    </source>
</evidence>
<evidence type="ECO:0000256" key="1">
    <source>
        <dbReference type="ARBA" id="ARBA00022574"/>
    </source>
</evidence>